<proteinExistence type="predicted"/>
<dbReference type="OrthoDB" id="8058536at2759"/>
<keyword evidence="2" id="KW-1185">Reference proteome</keyword>
<gene>
    <name evidence="1" type="ORF">EVAR_82992_1</name>
</gene>
<reference evidence="1 2" key="1">
    <citation type="journal article" date="2019" name="Commun. Biol.">
        <title>The bagworm genome reveals a unique fibroin gene that provides high tensile strength.</title>
        <authorList>
            <person name="Kono N."/>
            <person name="Nakamura H."/>
            <person name="Ohtoshi R."/>
            <person name="Tomita M."/>
            <person name="Numata K."/>
            <person name="Arakawa K."/>
        </authorList>
    </citation>
    <scope>NUCLEOTIDE SEQUENCE [LARGE SCALE GENOMIC DNA]</scope>
</reference>
<dbReference type="EMBL" id="BGZK01000391">
    <property type="protein sequence ID" value="GBP41032.1"/>
    <property type="molecule type" value="Genomic_DNA"/>
</dbReference>
<dbReference type="Proteomes" id="UP000299102">
    <property type="component" value="Unassembled WGS sequence"/>
</dbReference>
<name>A0A4C1VRL1_EUMVA</name>
<evidence type="ECO:0000313" key="2">
    <source>
        <dbReference type="Proteomes" id="UP000299102"/>
    </source>
</evidence>
<dbReference type="AlphaFoldDB" id="A0A4C1VRL1"/>
<evidence type="ECO:0000313" key="1">
    <source>
        <dbReference type="EMBL" id="GBP41032.1"/>
    </source>
</evidence>
<comment type="caution">
    <text evidence="1">The sequence shown here is derived from an EMBL/GenBank/DDBJ whole genome shotgun (WGS) entry which is preliminary data.</text>
</comment>
<protein>
    <submittedName>
        <fullName evidence="1">Uncharacterized protein</fullName>
    </submittedName>
</protein>
<accession>A0A4C1VRL1</accession>
<sequence>MDSERVEHIDSLSIYTSDIGISFFQEKSVTADFLGVSSAYDNIQFPILRNKLHKLKTPMRLKLSASKSNLVVLTKEENGARYGCYPRKRQDFL</sequence>
<organism evidence="1 2">
    <name type="scientific">Eumeta variegata</name>
    <name type="common">Bagworm moth</name>
    <name type="synonym">Eumeta japonica</name>
    <dbReference type="NCBI Taxonomy" id="151549"/>
    <lineage>
        <taxon>Eukaryota</taxon>
        <taxon>Metazoa</taxon>
        <taxon>Ecdysozoa</taxon>
        <taxon>Arthropoda</taxon>
        <taxon>Hexapoda</taxon>
        <taxon>Insecta</taxon>
        <taxon>Pterygota</taxon>
        <taxon>Neoptera</taxon>
        <taxon>Endopterygota</taxon>
        <taxon>Lepidoptera</taxon>
        <taxon>Glossata</taxon>
        <taxon>Ditrysia</taxon>
        <taxon>Tineoidea</taxon>
        <taxon>Psychidae</taxon>
        <taxon>Oiketicinae</taxon>
        <taxon>Eumeta</taxon>
    </lineage>
</organism>